<proteinExistence type="predicted"/>
<name>A0AAP0K246_9MAGN</name>
<gene>
    <name evidence="1" type="ORF">Syun_012622</name>
</gene>
<dbReference type="EMBL" id="JBBNAF010000005">
    <property type="protein sequence ID" value="KAK9143222.1"/>
    <property type="molecule type" value="Genomic_DNA"/>
</dbReference>
<dbReference type="Proteomes" id="UP001420932">
    <property type="component" value="Unassembled WGS sequence"/>
</dbReference>
<comment type="caution">
    <text evidence="1">The sequence shown here is derived from an EMBL/GenBank/DDBJ whole genome shotgun (WGS) entry which is preliminary data.</text>
</comment>
<accession>A0AAP0K246</accession>
<keyword evidence="2" id="KW-1185">Reference proteome</keyword>
<organism evidence="1 2">
    <name type="scientific">Stephania yunnanensis</name>
    <dbReference type="NCBI Taxonomy" id="152371"/>
    <lineage>
        <taxon>Eukaryota</taxon>
        <taxon>Viridiplantae</taxon>
        <taxon>Streptophyta</taxon>
        <taxon>Embryophyta</taxon>
        <taxon>Tracheophyta</taxon>
        <taxon>Spermatophyta</taxon>
        <taxon>Magnoliopsida</taxon>
        <taxon>Ranunculales</taxon>
        <taxon>Menispermaceae</taxon>
        <taxon>Menispermoideae</taxon>
        <taxon>Cissampelideae</taxon>
        <taxon>Stephania</taxon>
    </lineage>
</organism>
<protein>
    <submittedName>
        <fullName evidence="1">Uncharacterized protein</fullName>
    </submittedName>
</protein>
<dbReference type="AlphaFoldDB" id="A0AAP0K246"/>
<sequence>MMTHRPTTILMIDFSNGLRGFGEMTDQDLELELNEVGTRLGDPPNSVDDLLGILDCLISGHWYGRWILSSYWLLTSPDAPFEDEQMRDLAKELLDTFTARQMGKVFFTK</sequence>
<evidence type="ECO:0000313" key="1">
    <source>
        <dbReference type="EMBL" id="KAK9143222.1"/>
    </source>
</evidence>
<evidence type="ECO:0000313" key="2">
    <source>
        <dbReference type="Proteomes" id="UP001420932"/>
    </source>
</evidence>
<reference evidence="1 2" key="1">
    <citation type="submission" date="2024-01" db="EMBL/GenBank/DDBJ databases">
        <title>Genome assemblies of Stephania.</title>
        <authorList>
            <person name="Yang L."/>
        </authorList>
    </citation>
    <scope>NUCLEOTIDE SEQUENCE [LARGE SCALE GENOMIC DNA]</scope>
    <source>
        <strain evidence="1">YNDBR</strain>
        <tissue evidence="1">Leaf</tissue>
    </source>
</reference>